<feature type="domain" description="Glycoside hydrolase family 31 N-terminal" evidence="4">
    <location>
        <begin position="19"/>
        <end position="190"/>
    </location>
</feature>
<dbReference type="InterPro" id="IPR025887">
    <property type="entry name" value="Glyco_hydro_31_N_dom"/>
</dbReference>
<dbReference type="GO" id="GO:0005975">
    <property type="term" value="P:carbohydrate metabolic process"/>
    <property type="evidence" value="ECO:0007669"/>
    <property type="project" value="InterPro"/>
</dbReference>
<dbReference type="CDD" id="cd14752">
    <property type="entry name" value="GH31_N"/>
    <property type="match status" value="1"/>
</dbReference>
<evidence type="ECO:0000313" key="6">
    <source>
        <dbReference type="EMBL" id="HIX37409.1"/>
    </source>
</evidence>
<dbReference type="Gene3D" id="2.60.40.1760">
    <property type="entry name" value="glycosyl hydrolase (family 31)"/>
    <property type="match status" value="1"/>
</dbReference>
<accession>A0A9D1VLG1</accession>
<evidence type="ECO:0000259" key="3">
    <source>
        <dbReference type="Pfam" id="PF01055"/>
    </source>
</evidence>
<evidence type="ECO:0000313" key="7">
    <source>
        <dbReference type="Proteomes" id="UP000824230"/>
    </source>
</evidence>
<dbReference type="SUPFAM" id="SSF51445">
    <property type="entry name" value="(Trans)glycosidases"/>
    <property type="match status" value="1"/>
</dbReference>
<dbReference type="EMBL" id="DXFG01000119">
    <property type="protein sequence ID" value="HIX37409.1"/>
    <property type="molecule type" value="Genomic_DNA"/>
</dbReference>
<dbReference type="InterPro" id="IPR011013">
    <property type="entry name" value="Gal_mutarotase_sf_dom"/>
</dbReference>
<keyword evidence="2" id="KW-0326">Glycosidase</keyword>
<dbReference type="GO" id="GO:0004553">
    <property type="term" value="F:hydrolase activity, hydrolyzing O-glycosyl compounds"/>
    <property type="evidence" value="ECO:0007669"/>
    <property type="project" value="InterPro"/>
</dbReference>
<feature type="domain" description="Glycoside hydrolase family 31 TIM barrel" evidence="3">
    <location>
        <begin position="235"/>
        <end position="567"/>
    </location>
</feature>
<dbReference type="InterPro" id="IPR000322">
    <property type="entry name" value="Glyco_hydro_31_TIM"/>
</dbReference>
<dbReference type="AlphaFoldDB" id="A0A9D1VLG1"/>
<evidence type="ECO:0000259" key="4">
    <source>
        <dbReference type="Pfam" id="PF13802"/>
    </source>
</evidence>
<comment type="caution">
    <text evidence="6">The sequence shown here is derived from an EMBL/GenBank/DDBJ whole genome shotgun (WGS) entry which is preliminary data.</text>
</comment>
<dbReference type="SUPFAM" id="SSF74650">
    <property type="entry name" value="Galactose mutarotase-like"/>
    <property type="match status" value="1"/>
</dbReference>
<dbReference type="PANTHER" id="PTHR43863">
    <property type="entry name" value="HYDROLASE, PUTATIVE (AFU_ORTHOLOGUE AFUA_1G03140)-RELATED"/>
    <property type="match status" value="1"/>
</dbReference>
<proteinExistence type="inferred from homology"/>
<organism evidence="6 7">
    <name type="scientific">Candidatus Blautia pullistercoris</name>
    <dbReference type="NCBI Taxonomy" id="2838499"/>
    <lineage>
        <taxon>Bacteria</taxon>
        <taxon>Bacillati</taxon>
        <taxon>Bacillota</taxon>
        <taxon>Clostridia</taxon>
        <taxon>Lachnospirales</taxon>
        <taxon>Lachnospiraceae</taxon>
        <taxon>Blautia</taxon>
    </lineage>
</organism>
<dbReference type="SUPFAM" id="SSF51011">
    <property type="entry name" value="Glycosyl hydrolase domain"/>
    <property type="match status" value="1"/>
</dbReference>
<dbReference type="Pfam" id="PF21365">
    <property type="entry name" value="Glyco_hydro_31_3rd"/>
    <property type="match status" value="1"/>
</dbReference>
<dbReference type="InterPro" id="IPR013780">
    <property type="entry name" value="Glyco_hydro_b"/>
</dbReference>
<keyword evidence="2 6" id="KW-0378">Hydrolase</keyword>
<dbReference type="InterPro" id="IPR048395">
    <property type="entry name" value="Glyco_hydro_31_C"/>
</dbReference>
<protein>
    <submittedName>
        <fullName evidence="6">Glycoside hydrolase family 31 protein</fullName>
    </submittedName>
</protein>
<dbReference type="Gene3D" id="2.60.40.1180">
    <property type="entry name" value="Golgi alpha-mannosidase II"/>
    <property type="match status" value="1"/>
</dbReference>
<dbReference type="GO" id="GO:0030246">
    <property type="term" value="F:carbohydrate binding"/>
    <property type="evidence" value="ECO:0007669"/>
    <property type="project" value="InterPro"/>
</dbReference>
<comment type="similarity">
    <text evidence="1 2">Belongs to the glycosyl hydrolase 31 family.</text>
</comment>
<dbReference type="CDD" id="cd06591">
    <property type="entry name" value="GH31_xylosidase_XylS"/>
    <property type="match status" value="1"/>
</dbReference>
<reference evidence="6" key="2">
    <citation type="submission" date="2021-04" db="EMBL/GenBank/DDBJ databases">
        <authorList>
            <person name="Gilroy R."/>
        </authorList>
    </citation>
    <scope>NUCLEOTIDE SEQUENCE</scope>
    <source>
        <strain evidence="6">ChiHjej12B11-1927</strain>
    </source>
</reference>
<reference evidence="6" key="1">
    <citation type="journal article" date="2021" name="PeerJ">
        <title>Extensive microbial diversity within the chicken gut microbiome revealed by metagenomics and culture.</title>
        <authorList>
            <person name="Gilroy R."/>
            <person name="Ravi A."/>
            <person name="Getino M."/>
            <person name="Pursley I."/>
            <person name="Horton D.L."/>
            <person name="Alikhan N.F."/>
            <person name="Baker D."/>
            <person name="Gharbi K."/>
            <person name="Hall N."/>
            <person name="Watson M."/>
            <person name="Adriaenssens E.M."/>
            <person name="Foster-Nyarko E."/>
            <person name="Jarju S."/>
            <person name="Secka A."/>
            <person name="Antonio M."/>
            <person name="Oren A."/>
            <person name="Chaudhuri R.R."/>
            <person name="La Ragione R."/>
            <person name="Hildebrand F."/>
            <person name="Pallen M.J."/>
        </authorList>
    </citation>
    <scope>NUCLEOTIDE SEQUENCE</scope>
    <source>
        <strain evidence="6">ChiHjej12B11-1927</strain>
    </source>
</reference>
<dbReference type="Proteomes" id="UP000824230">
    <property type="component" value="Unassembled WGS sequence"/>
</dbReference>
<evidence type="ECO:0000256" key="2">
    <source>
        <dbReference type="RuleBase" id="RU361185"/>
    </source>
</evidence>
<evidence type="ECO:0000256" key="1">
    <source>
        <dbReference type="ARBA" id="ARBA00007806"/>
    </source>
</evidence>
<dbReference type="PANTHER" id="PTHR43863:SF2">
    <property type="entry name" value="MALTASE-GLUCOAMYLASE"/>
    <property type="match status" value="1"/>
</dbReference>
<sequence>MLRQAGNKVYRRFDKELLCIQPWGKNSFRVQATQRHEFIEDEDLSALLPTEEVSVKVYERGTDTVIENGKIICEITRTGKLRFLNQNGKLLLEEYERIRGMEEEGRKEFNSALEIVPRTFEPRQSTDNYRLTVRFEPVEGEKLYGMGQYQQPYLDVKGCTLELAHRNSQASIPFVLSSNGYGFLWNNPAIGSVTFGKNVTQWTAQSTKQMDYWITAGDTPAEIEEAYAEATGKVPMMPEYGMGFWQCKLRYMTQEEILEVAREYHRRKLPVDVIVVDFFHWPHEGDWKFDLDYWPDPEKMVRELKEMGMHLMVSIWPTVDGESENYQEMEELGYLTRSEHGKRLGQLGNAAIIDVTNPDGREYVWSKIRKNYYEKGIHIFWLDEAEPEFTGYEFSHYRYFRGADMEVGNIYPREYARMAYEGMEKEGQKNILNLLRCAWAGSQRYGTLVWSGDIDSSFRSLRNQLAAGLNMGISGIPWWTTDIGGFHGGNIHDPKFHELLARWFEFGAFCPVMRLHGFREPFKAPLGTTGGGKHNSGAENEVWSYGEEVYKICEKYIHLRERMRPYVRQIMEEAHEKGTPAMRPLFYDFPEDKKAWEIEDEYMFGPDLLVAPVLYENQRERSLYLPEGLWRNINDGEEYQGGREITVDAPLDQLPVFAKAGKLTEL</sequence>
<name>A0A9D1VLG1_9FIRM</name>
<dbReference type="InterPro" id="IPR017853">
    <property type="entry name" value="GH"/>
</dbReference>
<evidence type="ECO:0000259" key="5">
    <source>
        <dbReference type="Pfam" id="PF21365"/>
    </source>
</evidence>
<gene>
    <name evidence="6" type="ORF">H9738_06010</name>
</gene>
<dbReference type="Gene3D" id="3.20.20.80">
    <property type="entry name" value="Glycosidases"/>
    <property type="match status" value="1"/>
</dbReference>
<dbReference type="InterPro" id="IPR051816">
    <property type="entry name" value="Glycosyl_Hydrolase_31"/>
</dbReference>
<feature type="domain" description="Glycosyl hydrolase family 31 C-terminal" evidence="5">
    <location>
        <begin position="578"/>
        <end position="662"/>
    </location>
</feature>
<dbReference type="Pfam" id="PF13802">
    <property type="entry name" value="Gal_mutarotas_2"/>
    <property type="match status" value="1"/>
</dbReference>
<dbReference type="Pfam" id="PF01055">
    <property type="entry name" value="Glyco_hydro_31_2nd"/>
    <property type="match status" value="1"/>
</dbReference>